<evidence type="ECO:0000256" key="17">
    <source>
        <dbReference type="ARBA" id="ARBA00044900"/>
    </source>
</evidence>
<dbReference type="PANTHER" id="PTHR23512">
    <property type="entry name" value="MAJOR FACILITATOR SUPERFAMILY DOMAIN-CONTAINING PROTEIN 1"/>
    <property type="match status" value="1"/>
</dbReference>
<dbReference type="AlphaFoldDB" id="A0A2C8ZP48"/>
<feature type="transmembrane region" description="Helical" evidence="26">
    <location>
        <begin position="44"/>
        <end position="67"/>
    </location>
</feature>
<evidence type="ECO:0000256" key="23">
    <source>
        <dbReference type="ARBA" id="ARBA00045018"/>
    </source>
</evidence>
<evidence type="ECO:0000256" key="24">
    <source>
        <dbReference type="ARBA" id="ARBA00045709"/>
    </source>
</evidence>
<sequence length="446" mass="47331">MNSRRAWVIYGVVTFAYIIAFMQRSSLGIAAVEATERFEVAATALSTLAVVQLAVYAVLQIPVGVMLDRVGPKLLLVAGASLMAAGQVTLALSPDLGVAIVGRVLVGAGDAMTFISVIRLLASWFSGRRLTFVSQVFGTLGQFGQLLSAFPLSIALNAFGWTPTYLSAASISVIVVAALVAVVSNRPAMSPGARVEAPRRQSWPASMKHLRESLARPGTQLGFWSHFVTQSSLTTFTLLWGFPFLSVGLGYGPSGAAVLITVTVASALVSGPILGILTARYPFRRSNIVIGIVVAMAVAWGIVLAWPGIPPTWAVVALLVVIAVGGPGSLIGFDFARSFNPMRAYGSASGIVNVGGFLATFVMMFLIGVVLDVIDKSGGGSGRPSELYSFDSFRIAFLVQYVVVGIGVGMLLHARHRTRRRMHDEEGIEVAPLWVALVRSWRHGRG</sequence>
<evidence type="ECO:0000256" key="21">
    <source>
        <dbReference type="ARBA" id="ARBA00044924"/>
    </source>
</evidence>
<evidence type="ECO:0000256" key="25">
    <source>
        <dbReference type="ARBA" id="ARBA00046376"/>
    </source>
</evidence>
<comment type="catalytic activity">
    <reaction evidence="18">
        <text>L-arginyl-glycine(out) = L-arginyl-glycine(in)</text>
        <dbReference type="Rhea" id="RHEA:79391"/>
        <dbReference type="ChEBI" id="CHEBI:229955"/>
    </reaction>
</comment>
<keyword evidence="5 26" id="KW-0812">Transmembrane</keyword>
<feature type="transmembrane region" description="Helical" evidence="26">
    <location>
        <begin position="7"/>
        <end position="24"/>
    </location>
</feature>
<feature type="transmembrane region" description="Helical" evidence="26">
    <location>
        <begin position="288"/>
        <end position="307"/>
    </location>
</feature>
<comment type="subcellular location">
    <subcellularLocation>
        <location evidence="2">Cell membrane</location>
        <topology evidence="2">Multi-pass membrane protein</topology>
    </subcellularLocation>
    <subcellularLocation>
        <location evidence="1">Lysosome membrane</location>
        <topology evidence="1">Multi-pass membrane protein</topology>
    </subcellularLocation>
</comment>
<feature type="domain" description="Major facilitator superfamily (MFS) profile" evidence="27">
    <location>
        <begin position="9"/>
        <end position="419"/>
    </location>
</feature>
<gene>
    <name evidence="28" type="ORF">SAMN06296378_1804</name>
</gene>
<dbReference type="SUPFAM" id="SSF103473">
    <property type="entry name" value="MFS general substrate transporter"/>
    <property type="match status" value="1"/>
</dbReference>
<evidence type="ECO:0000256" key="26">
    <source>
        <dbReference type="SAM" id="Phobius"/>
    </source>
</evidence>
<proteinExistence type="inferred from homology"/>
<evidence type="ECO:0000256" key="8">
    <source>
        <dbReference type="ARBA" id="ARBA00023228"/>
    </source>
</evidence>
<keyword evidence="29" id="KW-1185">Reference proteome</keyword>
<comment type="catalytic activity">
    <reaction evidence="17">
        <text>L-lysyl-L-lysine(out) = L-lysyl-L-lysine(in)</text>
        <dbReference type="Rhea" id="RHEA:79403"/>
        <dbReference type="ChEBI" id="CHEBI:229956"/>
    </reaction>
</comment>
<evidence type="ECO:0000256" key="9">
    <source>
        <dbReference type="ARBA" id="ARBA00044876"/>
    </source>
</evidence>
<keyword evidence="4" id="KW-0813">Transport</keyword>
<name>A0A2C8ZP48_9MICO</name>
<dbReference type="GO" id="GO:0022857">
    <property type="term" value="F:transmembrane transporter activity"/>
    <property type="evidence" value="ECO:0007669"/>
    <property type="project" value="InterPro"/>
</dbReference>
<evidence type="ECO:0000256" key="14">
    <source>
        <dbReference type="ARBA" id="ARBA00044893"/>
    </source>
</evidence>
<dbReference type="OrthoDB" id="4332123at2"/>
<evidence type="ECO:0000256" key="19">
    <source>
        <dbReference type="ARBA" id="ARBA00044912"/>
    </source>
</evidence>
<feature type="transmembrane region" description="Helical" evidence="26">
    <location>
        <begin position="74"/>
        <end position="92"/>
    </location>
</feature>
<evidence type="ECO:0000256" key="2">
    <source>
        <dbReference type="ARBA" id="ARBA00004651"/>
    </source>
</evidence>
<comment type="catalytic activity">
    <reaction evidence="21">
        <text>L-lysyl-glycine(out) = L-lysyl-glycine(in)</text>
        <dbReference type="Rhea" id="RHEA:79407"/>
        <dbReference type="ChEBI" id="CHEBI:191202"/>
    </reaction>
</comment>
<feature type="transmembrane region" description="Helical" evidence="26">
    <location>
        <begin position="348"/>
        <end position="373"/>
    </location>
</feature>
<dbReference type="InterPro" id="IPR011701">
    <property type="entry name" value="MFS"/>
</dbReference>
<keyword evidence="6 26" id="KW-1133">Transmembrane helix</keyword>
<comment type="catalytic activity">
    <reaction evidence="9">
        <text>L-lysyl-L-alanine(out) = L-lysyl-L-alanine(in)</text>
        <dbReference type="Rhea" id="RHEA:79399"/>
        <dbReference type="ChEBI" id="CHEBI:229954"/>
    </reaction>
</comment>
<evidence type="ECO:0000313" key="28">
    <source>
        <dbReference type="EMBL" id="SOE66838.1"/>
    </source>
</evidence>
<evidence type="ECO:0000256" key="7">
    <source>
        <dbReference type="ARBA" id="ARBA00023136"/>
    </source>
</evidence>
<dbReference type="RefSeq" id="WP_097060873.1">
    <property type="nucleotide sequence ID" value="NZ_BMLC01000001.1"/>
</dbReference>
<comment type="function">
    <text evidence="24">Lysosomal dipeptide uniporter that selectively exports lysine, arginine or histidine-containing dipeptides with a net positive charge from the lysosome lumen into the cytosol. Could play a role in a specific type of protein O-glycosylation indirectly regulating macrophages migration and tissue invasion. Also essential for liver homeostasis.</text>
</comment>
<evidence type="ECO:0000256" key="20">
    <source>
        <dbReference type="ARBA" id="ARBA00044919"/>
    </source>
</evidence>
<evidence type="ECO:0000256" key="16">
    <source>
        <dbReference type="ARBA" id="ARBA00044899"/>
    </source>
</evidence>
<dbReference type="InterPro" id="IPR020846">
    <property type="entry name" value="MFS_dom"/>
</dbReference>
<dbReference type="Gene3D" id="1.20.1250.20">
    <property type="entry name" value="MFS general substrate transporter like domains"/>
    <property type="match status" value="2"/>
</dbReference>
<comment type="catalytic activity">
    <reaction evidence="10">
        <text>L-histidyl-glycine(out) = L-histidyl-glycine(in)</text>
        <dbReference type="Rhea" id="RHEA:79395"/>
        <dbReference type="ChEBI" id="CHEBI:229957"/>
    </reaction>
</comment>
<evidence type="ECO:0000256" key="6">
    <source>
        <dbReference type="ARBA" id="ARBA00022989"/>
    </source>
</evidence>
<dbReference type="CDD" id="cd06174">
    <property type="entry name" value="MFS"/>
    <property type="match status" value="1"/>
</dbReference>
<dbReference type="Proteomes" id="UP000219440">
    <property type="component" value="Unassembled WGS sequence"/>
</dbReference>
<evidence type="ECO:0000256" key="12">
    <source>
        <dbReference type="ARBA" id="ARBA00044884"/>
    </source>
</evidence>
<evidence type="ECO:0000256" key="11">
    <source>
        <dbReference type="ARBA" id="ARBA00044881"/>
    </source>
</evidence>
<comment type="catalytic activity">
    <reaction evidence="12">
        <text>L-alpha-aminoacyl-L-histidine(out) = L-alpha-aminoacyl-L-histidine(in)</text>
        <dbReference type="Rhea" id="RHEA:79375"/>
        <dbReference type="ChEBI" id="CHEBI:229967"/>
    </reaction>
</comment>
<reference evidence="28 29" key="1">
    <citation type="submission" date="2017-09" db="EMBL/GenBank/DDBJ databases">
        <authorList>
            <person name="Ehlers B."/>
            <person name="Leendertz F.H."/>
        </authorList>
    </citation>
    <scope>NUCLEOTIDE SEQUENCE [LARGE SCALE GENOMIC DNA]</scope>
    <source>
        <strain evidence="28 29">CGMCC 1.05381</strain>
    </source>
</reference>
<dbReference type="PANTHER" id="PTHR23512:SF3">
    <property type="entry name" value="MAJOR FACILITATOR SUPERFAMILY DOMAIN-CONTAINING PROTEIN 1"/>
    <property type="match status" value="1"/>
</dbReference>
<comment type="catalytic activity">
    <reaction evidence="20">
        <text>L-alanyl-L-lysine(out) = L-alanyl-L-lysine(in)</text>
        <dbReference type="Rhea" id="RHEA:79415"/>
        <dbReference type="ChEBI" id="CHEBI:192470"/>
    </reaction>
</comment>
<evidence type="ECO:0000256" key="15">
    <source>
        <dbReference type="ARBA" id="ARBA00044898"/>
    </source>
</evidence>
<comment type="catalytic activity">
    <reaction evidence="15">
        <text>L-aspartyl-L-lysine(out) = L-aspartyl-L-lysine(in)</text>
        <dbReference type="Rhea" id="RHEA:79411"/>
        <dbReference type="ChEBI" id="CHEBI:229953"/>
    </reaction>
</comment>
<comment type="catalytic activity">
    <reaction evidence="11">
        <text>L-alpha-aminoacyl-L-arginine(out) = L-alpha-aminoacyl-L-arginine(in)</text>
        <dbReference type="Rhea" id="RHEA:79367"/>
        <dbReference type="ChEBI" id="CHEBI:229968"/>
    </reaction>
</comment>
<dbReference type="InterPro" id="IPR036259">
    <property type="entry name" value="MFS_trans_sf"/>
</dbReference>
<dbReference type="InterPro" id="IPR052187">
    <property type="entry name" value="MFSD1"/>
</dbReference>
<evidence type="ECO:0000256" key="5">
    <source>
        <dbReference type="ARBA" id="ARBA00022692"/>
    </source>
</evidence>
<dbReference type="EMBL" id="OCST01000003">
    <property type="protein sequence ID" value="SOE66838.1"/>
    <property type="molecule type" value="Genomic_DNA"/>
</dbReference>
<comment type="catalytic activity">
    <reaction evidence="14">
        <text>L-alpha-aminoacyl-L-lysine(out) = L-alpha-aminoacyl-L-lysine(in)</text>
        <dbReference type="Rhea" id="RHEA:79383"/>
        <dbReference type="ChEBI" id="CHEBI:229966"/>
    </reaction>
</comment>
<feature type="transmembrane region" description="Helical" evidence="26">
    <location>
        <begin position="313"/>
        <end position="336"/>
    </location>
</feature>
<evidence type="ECO:0000256" key="22">
    <source>
        <dbReference type="ARBA" id="ARBA00044985"/>
    </source>
</evidence>
<evidence type="ECO:0000256" key="13">
    <source>
        <dbReference type="ARBA" id="ARBA00044891"/>
    </source>
</evidence>
<evidence type="ECO:0000313" key="29">
    <source>
        <dbReference type="Proteomes" id="UP000219440"/>
    </source>
</evidence>
<evidence type="ECO:0000256" key="18">
    <source>
        <dbReference type="ARBA" id="ARBA00044903"/>
    </source>
</evidence>
<comment type="catalytic activity">
    <reaction evidence="13">
        <text>L-lysyl-L-alpha-amino acid(out) = L-lysyl-L-alpha-amino acid(in)</text>
        <dbReference type="Rhea" id="RHEA:79387"/>
        <dbReference type="ChEBI" id="CHEBI:229965"/>
    </reaction>
</comment>
<accession>A0A2C8ZP48</accession>
<dbReference type="GO" id="GO:0005765">
    <property type="term" value="C:lysosomal membrane"/>
    <property type="evidence" value="ECO:0007669"/>
    <property type="project" value="UniProtKB-SubCell"/>
</dbReference>
<feature type="transmembrane region" description="Helical" evidence="26">
    <location>
        <begin position="254"/>
        <end position="276"/>
    </location>
</feature>
<feature type="transmembrane region" description="Helical" evidence="26">
    <location>
        <begin position="393"/>
        <end position="412"/>
    </location>
</feature>
<evidence type="ECO:0000256" key="4">
    <source>
        <dbReference type="ARBA" id="ARBA00022448"/>
    </source>
</evidence>
<evidence type="ECO:0000256" key="3">
    <source>
        <dbReference type="ARBA" id="ARBA00008335"/>
    </source>
</evidence>
<dbReference type="Pfam" id="PF07690">
    <property type="entry name" value="MFS_1"/>
    <property type="match status" value="1"/>
</dbReference>
<evidence type="ECO:0000259" key="27">
    <source>
        <dbReference type="PROSITE" id="PS50850"/>
    </source>
</evidence>
<protein>
    <recommendedName>
        <fullName evidence="22">Lysosomal dipeptide transporter MFSD1</fullName>
    </recommendedName>
    <alternativeName>
        <fullName evidence="23">Major facilitator superfamily domain-containing protein 1</fullName>
    </alternativeName>
</protein>
<organism evidence="28 29">
    <name type="scientific">Salinibacterium xinjiangense</name>
    <dbReference type="NCBI Taxonomy" id="386302"/>
    <lineage>
        <taxon>Bacteria</taxon>
        <taxon>Bacillati</taxon>
        <taxon>Actinomycetota</taxon>
        <taxon>Actinomycetes</taxon>
        <taxon>Micrococcales</taxon>
        <taxon>Microbacteriaceae</taxon>
        <taxon>Salinibacterium</taxon>
    </lineage>
</organism>
<keyword evidence="8" id="KW-0458">Lysosome</keyword>
<feature type="transmembrane region" description="Helical" evidence="26">
    <location>
        <begin position="104"/>
        <end position="125"/>
    </location>
</feature>
<comment type="catalytic activity">
    <reaction evidence="16">
        <text>L-arginyl-L-alpha-amino acid(out) = L-arginyl-L-alpha-amino acid(in)</text>
        <dbReference type="Rhea" id="RHEA:79371"/>
        <dbReference type="ChEBI" id="CHEBI:84315"/>
    </reaction>
</comment>
<keyword evidence="7 26" id="KW-0472">Membrane</keyword>
<evidence type="ECO:0000256" key="1">
    <source>
        <dbReference type="ARBA" id="ARBA00004155"/>
    </source>
</evidence>
<dbReference type="PROSITE" id="PS50850">
    <property type="entry name" value="MFS"/>
    <property type="match status" value="1"/>
</dbReference>
<dbReference type="GO" id="GO:0005886">
    <property type="term" value="C:plasma membrane"/>
    <property type="evidence" value="ECO:0007669"/>
    <property type="project" value="UniProtKB-SubCell"/>
</dbReference>
<feature type="transmembrane region" description="Helical" evidence="26">
    <location>
        <begin position="165"/>
        <end position="184"/>
    </location>
</feature>
<comment type="subunit">
    <text evidence="25">Homodimer. Interacts with lysosomal protein GLMP (via lumenal domain); the interaction starts while both proteins are still in the endoplasmic reticulum and is required for stabilization of MFSD1 in lysosomes but has no direct effect on its targeting to lysosomes or transporter activity.</text>
</comment>
<evidence type="ECO:0000256" key="10">
    <source>
        <dbReference type="ARBA" id="ARBA00044878"/>
    </source>
</evidence>
<feature type="transmembrane region" description="Helical" evidence="26">
    <location>
        <begin position="137"/>
        <end position="159"/>
    </location>
</feature>
<comment type="catalytic activity">
    <reaction evidence="19">
        <text>L-histidyl-L-alpha-amino acid(out) = L-histidyl-L-alpha-amino acid(in)</text>
        <dbReference type="Rhea" id="RHEA:79379"/>
        <dbReference type="ChEBI" id="CHEBI:229964"/>
    </reaction>
</comment>
<feature type="transmembrane region" description="Helical" evidence="26">
    <location>
        <begin position="221"/>
        <end position="242"/>
    </location>
</feature>
<comment type="similarity">
    <text evidence="3">Belongs to the major facilitator superfamily.</text>
</comment>